<feature type="domain" description="Potassium channel" evidence="2">
    <location>
        <begin position="79"/>
        <end position="150"/>
    </location>
</feature>
<gene>
    <name evidence="3" type="ORF">GRI69_13860</name>
</gene>
<dbReference type="Proteomes" id="UP000448199">
    <property type="component" value="Unassembled WGS sequence"/>
</dbReference>
<dbReference type="EMBL" id="WTYC01000009">
    <property type="protein sequence ID" value="MXO49340.1"/>
    <property type="molecule type" value="Genomic_DNA"/>
</dbReference>
<reference evidence="3 4" key="1">
    <citation type="submission" date="2019-12" db="EMBL/GenBank/DDBJ databases">
        <title>Genomic-based taxomic classification of the family Erythrobacteraceae.</title>
        <authorList>
            <person name="Xu L."/>
        </authorList>
    </citation>
    <scope>NUCLEOTIDE SEQUENCE [LARGE SCALE GENOMIC DNA]</scope>
    <source>
        <strain evidence="3 4">DSM 17792</strain>
    </source>
</reference>
<keyword evidence="4" id="KW-1185">Reference proteome</keyword>
<keyword evidence="3" id="KW-0813">Transport</keyword>
<keyword evidence="1" id="KW-0812">Transmembrane</keyword>
<dbReference type="Pfam" id="PF07885">
    <property type="entry name" value="Ion_trans_2"/>
    <property type="match status" value="1"/>
</dbReference>
<evidence type="ECO:0000313" key="4">
    <source>
        <dbReference type="Proteomes" id="UP000448199"/>
    </source>
</evidence>
<dbReference type="SUPFAM" id="SSF81324">
    <property type="entry name" value="Voltage-gated potassium channels"/>
    <property type="match status" value="1"/>
</dbReference>
<feature type="transmembrane region" description="Helical" evidence="1">
    <location>
        <begin position="62"/>
        <end position="90"/>
    </location>
</feature>
<evidence type="ECO:0000256" key="1">
    <source>
        <dbReference type="SAM" id="Phobius"/>
    </source>
</evidence>
<keyword evidence="1" id="KW-1133">Transmembrane helix</keyword>
<keyword evidence="3" id="KW-0406">Ion transport</keyword>
<feature type="transmembrane region" description="Helical" evidence="1">
    <location>
        <begin position="132"/>
        <end position="151"/>
    </location>
</feature>
<proteinExistence type="predicted"/>
<sequence length="161" mass="18032">MTNSLPDNTQVFNATFNDQLLIGAAMIAICVIIHGLGLFTIQRVVTRDRMSERVSHLRPLSFTGSLFTLLAVFAIIFIHFIEIWLFAFLYDYLGALHSFSEALYFSTISYATIGYSDASIHDQWRMVAALEGVMGVILLGWSTAFFVRVLGKLEGDDAEPR</sequence>
<organism evidence="3 4">
    <name type="scientific">Qipengyuania vulgaris</name>
    <dbReference type="NCBI Taxonomy" id="291985"/>
    <lineage>
        <taxon>Bacteria</taxon>
        <taxon>Pseudomonadati</taxon>
        <taxon>Pseudomonadota</taxon>
        <taxon>Alphaproteobacteria</taxon>
        <taxon>Sphingomonadales</taxon>
        <taxon>Erythrobacteraceae</taxon>
        <taxon>Qipengyuania</taxon>
    </lineage>
</organism>
<feature type="transmembrane region" description="Helical" evidence="1">
    <location>
        <begin position="102"/>
        <end position="120"/>
    </location>
</feature>
<keyword evidence="3" id="KW-0407">Ion channel</keyword>
<dbReference type="GO" id="GO:0034220">
    <property type="term" value="P:monoatomic ion transmembrane transport"/>
    <property type="evidence" value="ECO:0007669"/>
    <property type="project" value="UniProtKB-KW"/>
</dbReference>
<evidence type="ECO:0000313" key="3">
    <source>
        <dbReference type="EMBL" id="MXO49340.1"/>
    </source>
</evidence>
<accession>A0A844XUA5</accession>
<dbReference type="RefSeq" id="WP_160728869.1">
    <property type="nucleotide sequence ID" value="NZ_WTYC01000009.1"/>
</dbReference>
<dbReference type="OrthoDB" id="2974133at2"/>
<dbReference type="Gene3D" id="1.10.287.70">
    <property type="match status" value="1"/>
</dbReference>
<dbReference type="AlphaFoldDB" id="A0A844XUA5"/>
<keyword evidence="1" id="KW-0472">Membrane</keyword>
<dbReference type="InterPro" id="IPR013099">
    <property type="entry name" value="K_chnl_dom"/>
</dbReference>
<feature type="transmembrane region" description="Helical" evidence="1">
    <location>
        <begin position="20"/>
        <end position="41"/>
    </location>
</feature>
<comment type="caution">
    <text evidence="3">The sequence shown here is derived from an EMBL/GenBank/DDBJ whole genome shotgun (WGS) entry which is preliminary data.</text>
</comment>
<protein>
    <submittedName>
        <fullName evidence="3">Two pore domain potassium channel family protein</fullName>
    </submittedName>
</protein>
<name>A0A844XUA5_9SPHN</name>
<evidence type="ECO:0000259" key="2">
    <source>
        <dbReference type="Pfam" id="PF07885"/>
    </source>
</evidence>